<dbReference type="Proteomes" id="UP000252479">
    <property type="component" value="Unassembled WGS sequence"/>
</dbReference>
<dbReference type="Pfam" id="PF21082">
    <property type="entry name" value="MS_channel_3rd"/>
    <property type="match status" value="1"/>
</dbReference>
<feature type="transmembrane region" description="Helical" evidence="7">
    <location>
        <begin position="33"/>
        <end position="54"/>
    </location>
</feature>
<evidence type="ECO:0000256" key="2">
    <source>
        <dbReference type="ARBA" id="ARBA00008017"/>
    </source>
</evidence>
<keyword evidence="11" id="KW-1185">Reference proteome</keyword>
<evidence type="ECO:0000256" key="1">
    <source>
        <dbReference type="ARBA" id="ARBA00004651"/>
    </source>
</evidence>
<dbReference type="InterPro" id="IPR049278">
    <property type="entry name" value="MS_channel_C"/>
</dbReference>
<keyword evidence="7" id="KW-0997">Cell inner membrane</keyword>
<dbReference type="Gene3D" id="2.30.30.60">
    <property type="match status" value="1"/>
</dbReference>
<dbReference type="InterPro" id="IPR045275">
    <property type="entry name" value="MscS_archaea/bacteria_type"/>
</dbReference>
<accession>A0A368LJM0</accession>
<feature type="domain" description="Mechanosensitive ion channel MscS C-terminal" evidence="9">
    <location>
        <begin position="195"/>
        <end position="277"/>
    </location>
</feature>
<dbReference type="SUPFAM" id="SSF82689">
    <property type="entry name" value="Mechanosensitive channel protein MscS (YggB), C-terminal domain"/>
    <property type="match status" value="1"/>
</dbReference>
<evidence type="ECO:0000256" key="7">
    <source>
        <dbReference type="RuleBase" id="RU369025"/>
    </source>
</evidence>
<dbReference type="Pfam" id="PF00924">
    <property type="entry name" value="MS_channel_2nd"/>
    <property type="match status" value="1"/>
</dbReference>
<evidence type="ECO:0000313" key="10">
    <source>
        <dbReference type="EMBL" id="RCS70543.1"/>
    </source>
</evidence>
<sequence>MAVENNVEDATITQSASTHPIAVNWLTDNSDLLVQYSVNIVSALIILFIGSFVVKSVSKGLINLLEGKRVDTAVVQFIGSLVRYSLLVMVIIAALSRLGVEMASMIAVIASASLAIGLALKGSLSNFAAGVLIVIFRPFKSKDFIEVAGVSGTVQTIEIFHTVLNTGDNKMIAVPNRLVMSKPIVNVSRHKTRRINFEIGVSYQSDLNKTKQVLARVLESDTRILSLPAPTIGVLALTDSSIKIAVRPWVKSEEYWKVYYDTLQAIKEELDKEGIQIPYPQMSVHLNKTSV</sequence>
<protein>
    <recommendedName>
        <fullName evidence="7">Small-conductance mechanosensitive channel</fullName>
    </recommendedName>
</protein>
<keyword evidence="4 7" id="KW-0812">Transmembrane</keyword>
<feature type="transmembrane region" description="Helical" evidence="7">
    <location>
        <begin position="74"/>
        <end position="96"/>
    </location>
</feature>
<dbReference type="InterPro" id="IPR010920">
    <property type="entry name" value="LSM_dom_sf"/>
</dbReference>
<comment type="caution">
    <text evidence="7">Lacks conserved residue(s) required for the propagation of feature annotation.</text>
</comment>
<dbReference type="GO" id="GO:0008381">
    <property type="term" value="F:mechanosensitive monoatomic ion channel activity"/>
    <property type="evidence" value="ECO:0007669"/>
    <property type="project" value="InterPro"/>
</dbReference>
<dbReference type="AlphaFoldDB" id="A0A368LJM0"/>
<evidence type="ECO:0000256" key="3">
    <source>
        <dbReference type="ARBA" id="ARBA00022475"/>
    </source>
</evidence>
<dbReference type="InterPro" id="IPR023408">
    <property type="entry name" value="MscS_beta-dom_sf"/>
</dbReference>
<dbReference type="PANTHER" id="PTHR30221:SF1">
    <property type="entry name" value="SMALL-CONDUCTANCE MECHANOSENSITIVE CHANNEL"/>
    <property type="match status" value="1"/>
</dbReference>
<evidence type="ECO:0000259" key="8">
    <source>
        <dbReference type="Pfam" id="PF00924"/>
    </source>
</evidence>
<dbReference type="GO" id="GO:0005886">
    <property type="term" value="C:plasma membrane"/>
    <property type="evidence" value="ECO:0007669"/>
    <property type="project" value="UniProtKB-SubCell"/>
</dbReference>
<keyword evidence="7" id="KW-0406">Ion transport</keyword>
<evidence type="ECO:0000313" key="11">
    <source>
        <dbReference type="Proteomes" id="UP000252479"/>
    </source>
</evidence>
<dbReference type="GeneID" id="303190046"/>
<proteinExistence type="inferred from homology"/>
<evidence type="ECO:0000256" key="6">
    <source>
        <dbReference type="ARBA" id="ARBA00023136"/>
    </source>
</evidence>
<dbReference type="SUPFAM" id="SSF82861">
    <property type="entry name" value="Mechanosensitive channel protein MscS (YggB), transmembrane region"/>
    <property type="match status" value="1"/>
</dbReference>
<keyword evidence="3" id="KW-1003">Cell membrane</keyword>
<comment type="similarity">
    <text evidence="2 7">Belongs to the MscS (TC 1.A.23) family.</text>
</comment>
<reference evidence="10 11" key="1">
    <citation type="journal article" date="2017" name="Elife">
        <title>Extensive horizontal gene transfer in cheese-associated bacteria.</title>
        <authorList>
            <person name="Bonham K.S."/>
            <person name="Wolfe B.E."/>
            <person name="Dutton R.J."/>
        </authorList>
    </citation>
    <scope>NUCLEOTIDE SEQUENCE [LARGE SCALE GENOMIC DNA]</scope>
    <source>
        <strain evidence="10 11">JB196</strain>
    </source>
</reference>
<dbReference type="RefSeq" id="WP_086960160.1">
    <property type="nucleotide sequence ID" value="NZ_AP018681.1"/>
</dbReference>
<evidence type="ECO:0000256" key="5">
    <source>
        <dbReference type="ARBA" id="ARBA00022989"/>
    </source>
</evidence>
<keyword evidence="7" id="KW-0407">Ion channel</keyword>
<comment type="subcellular location">
    <subcellularLocation>
        <location evidence="7">Cell inner membrane</location>
        <topology evidence="7">Multi-pass membrane protein</topology>
    </subcellularLocation>
    <subcellularLocation>
        <location evidence="1">Cell membrane</location>
        <topology evidence="1">Multi-pass membrane protein</topology>
    </subcellularLocation>
</comment>
<dbReference type="EMBL" id="QPGL01000002">
    <property type="protein sequence ID" value="RCS70543.1"/>
    <property type="molecule type" value="Genomic_DNA"/>
</dbReference>
<comment type="caution">
    <text evidence="10">The sequence shown here is derived from an EMBL/GenBank/DDBJ whole genome shotgun (WGS) entry which is preliminary data.</text>
</comment>
<comment type="function">
    <text evidence="7">Mechanosensitive channel that participates in the regulation of osmotic pressure changes within the cell, opening in response to stretch forces in the membrane lipid bilayer, without the need for other proteins. Contributes to normal resistance to hypoosmotic shock. Forms an ion channel of 1.0 nanosiemens conductance with a slight preference for anions.</text>
</comment>
<dbReference type="Gene3D" id="1.10.287.1260">
    <property type="match status" value="1"/>
</dbReference>
<keyword evidence="6 7" id="KW-0472">Membrane</keyword>
<dbReference type="InterPro" id="IPR008910">
    <property type="entry name" value="MSC_TM_helix"/>
</dbReference>
<dbReference type="InterPro" id="IPR011066">
    <property type="entry name" value="MscS_channel_C_sf"/>
</dbReference>
<evidence type="ECO:0000259" key="9">
    <source>
        <dbReference type="Pfam" id="PF21082"/>
    </source>
</evidence>
<evidence type="ECO:0000256" key="4">
    <source>
        <dbReference type="ARBA" id="ARBA00022692"/>
    </source>
</evidence>
<dbReference type="Gene3D" id="3.30.70.100">
    <property type="match status" value="1"/>
</dbReference>
<feature type="transmembrane region" description="Helical" evidence="7">
    <location>
        <begin position="102"/>
        <end position="135"/>
    </location>
</feature>
<name>A0A368LJM0_9VIBR</name>
<comment type="subunit">
    <text evidence="7">Homoheptamer.</text>
</comment>
<dbReference type="InterPro" id="IPR006685">
    <property type="entry name" value="MscS_channel_2nd"/>
</dbReference>
<keyword evidence="7" id="KW-0813">Transport</keyword>
<gene>
    <name evidence="10" type="ORF">CIK83_14055</name>
</gene>
<feature type="domain" description="Mechanosensitive ion channel MscS" evidence="8">
    <location>
        <begin position="123"/>
        <end position="189"/>
    </location>
</feature>
<organism evidence="10 11">
    <name type="scientific">Vibrio casei</name>
    <dbReference type="NCBI Taxonomy" id="673372"/>
    <lineage>
        <taxon>Bacteria</taxon>
        <taxon>Pseudomonadati</taxon>
        <taxon>Pseudomonadota</taxon>
        <taxon>Gammaproteobacteria</taxon>
        <taxon>Vibrionales</taxon>
        <taxon>Vibrionaceae</taxon>
        <taxon>Vibrio</taxon>
    </lineage>
</organism>
<dbReference type="PANTHER" id="PTHR30221">
    <property type="entry name" value="SMALL-CONDUCTANCE MECHANOSENSITIVE CHANNEL"/>
    <property type="match status" value="1"/>
</dbReference>
<dbReference type="OrthoDB" id="9809206at2"/>
<dbReference type="SUPFAM" id="SSF50182">
    <property type="entry name" value="Sm-like ribonucleoproteins"/>
    <property type="match status" value="1"/>
</dbReference>
<keyword evidence="5 7" id="KW-1133">Transmembrane helix</keyword>
<dbReference type="Pfam" id="PF05552">
    <property type="entry name" value="MS_channel_1st_1"/>
    <property type="match status" value="1"/>
</dbReference>
<dbReference type="InterPro" id="IPR011014">
    <property type="entry name" value="MscS_channel_TM-2"/>
</dbReference>